<feature type="compositionally biased region" description="Polar residues" evidence="1">
    <location>
        <begin position="220"/>
        <end position="231"/>
    </location>
</feature>
<dbReference type="RefSeq" id="XP_018002866.1">
    <property type="nucleotide sequence ID" value="XM_018142073.1"/>
</dbReference>
<dbReference type="OrthoDB" id="4779541at2759"/>
<sequence length="298" mass="30562">MASKLTDLAHTLTQKTSSAVHGVHGIGEVTRGTINSTLDGLVPNKESKEGGGRARNDEIAAKGLSEMRGAEEHLHGGGYAGGGDKVGEGAGNWGAHSGTHGGGAATSRYSGGESTVGGTDVSYVTPAKGEGAHLGHAGVGSGAGPARSEYPGSAANDTLRQEREQERLWEAERREREAGLQQQDVPGGFPGNDAGAHSHQPQQQTASNIPPSSNPPISPTMRNHNTSNSNHHGLGSWLHHHKPAERGEGSFLSQGSVRTSPETQPPVSQQQTAASGGAKGGRDVGAEAARLAWNSGRS</sequence>
<evidence type="ECO:0000313" key="2">
    <source>
        <dbReference type="EMBL" id="KPI42903.1"/>
    </source>
</evidence>
<feature type="compositionally biased region" description="Basic and acidic residues" evidence="1">
    <location>
        <begin position="45"/>
        <end position="56"/>
    </location>
</feature>
<reference evidence="2 3" key="1">
    <citation type="submission" date="2015-06" db="EMBL/GenBank/DDBJ databases">
        <title>Draft genome of the ant-associated black yeast Phialophora attae CBS 131958.</title>
        <authorList>
            <person name="Moreno L.F."/>
            <person name="Stielow B.J."/>
            <person name="de Hoog S."/>
            <person name="Vicente V.A."/>
            <person name="Weiss V.A."/>
            <person name="de Vries M."/>
            <person name="Cruz L.M."/>
            <person name="Souza E.M."/>
        </authorList>
    </citation>
    <scope>NUCLEOTIDE SEQUENCE [LARGE SCALE GENOMIC DNA]</scope>
    <source>
        <strain evidence="2 3">CBS 131958</strain>
    </source>
</reference>
<feature type="compositionally biased region" description="Polar residues" evidence="1">
    <location>
        <begin position="251"/>
        <end position="274"/>
    </location>
</feature>
<dbReference type="AlphaFoldDB" id="A0A0N1HXS9"/>
<comment type="caution">
    <text evidence="2">The sequence shown here is derived from an EMBL/GenBank/DDBJ whole genome shotgun (WGS) entry which is preliminary data.</text>
</comment>
<dbReference type="Proteomes" id="UP000038010">
    <property type="component" value="Unassembled WGS sequence"/>
</dbReference>
<accession>A0A0N1HXS9</accession>
<evidence type="ECO:0000256" key="1">
    <source>
        <dbReference type="SAM" id="MobiDB-lite"/>
    </source>
</evidence>
<dbReference type="VEuPathDB" id="FungiDB:AB675_2128"/>
<feature type="region of interest" description="Disordered" evidence="1">
    <location>
        <begin position="37"/>
        <end position="56"/>
    </location>
</feature>
<dbReference type="EMBL" id="LFJN01000006">
    <property type="protein sequence ID" value="KPI42903.1"/>
    <property type="molecule type" value="Genomic_DNA"/>
</dbReference>
<dbReference type="GeneID" id="28733953"/>
<name>A0A0N1HXS9_9EURO</name>
<protein>
    <submittedName>
        <fullName evidence="2">Uncharacterized protein</fullName>
    </submittedName>
</protein>
<feature type="region of interest" description="Disordered" evidence="1">
    <location>
        <begin position="134"/>
        <end position="298"/>
    </location>
</feature>
<organism evidence="2 3">
    <name type="scientific">Cyphellophora attinorum</name>
    <dbReference type="NCBI Taxonomy" id="1664694"/>
    <lineage>
        <taxon>Eukaryota</taxon>
        <taxon>Fungi</taxon>
        <taxon>Dikarya</taxon>
        <taxon>Ascomycota</taxon>
        <taxon>Pezizomycotina</taxon>
        <taxon>Eurotiomycetes</taxon>
        <taxon>Chaetothyriomycetidae</taxon>
        <taxon>Chaetothyriales</taxon>
        <taxon>Cyphellophoraceae</taxon>
        <taxon>Cyphellophora</taxon>
    </lineage>
</organism>
<proteinExistence type="predicted"/>
<gene>
    <name evidence="2" type="ORF">AB675_2128</name>
</gene>
<evidence type="ECO:0000313" key="3">
    <source>
        <dbReference type="Proteomes" id="UP000038010"/>
    </source>
</evidence>
<keyword evidence="3" id="KW-1185">Reference proteome</keyword>
<feature type="compositionally biased region" description="Basic and acidic residues" evidence="1">
    <location>
        <begin position="159"/>
        <end position="178"/>
    </location>
</feature>